<name>A0A9P6WEU5_MAUEX</name>
<gene>
    <name evidence="1" type="ORF">C6P45_003083</name>
</gene>
<evidence type="ECO:0000313" key="2">
    <source>
        <dbReference type="Proteomes" id="UP000750334"/>
    </source>
</evidence>
<dbReference type="Pfam" id="PF16836">
    <property type="entry name" value="PSY3"/>
    <property type="match status" value="1"/>
</dbReference>
<dbReference type="GO" id="GO:0000725">
    <property type="term" value="P:recombinational repair"/>
    <property type="evidence" value="ECO:0007669"/>
    <property type="project" value="InterPro"/>
</dbReference>
<accession>A0A9P6WEU5</accession>
<dbReference type="Proteomes" id="UP000750334">
    <property type="component" value="Unassembled WGS sequence"/>
</dbReference>
<dbReference type="OrthoDB" id="4055611at2759"/>
<sequence>MEVLKHCKEYPLSQYYHTVPHSLNLQDVSEVTTTPKYSMHLIEPDFKMNEYKRQLLLRNYETGKSGAVLIIDIISIWKQTLKETRFENIKYWYVNSKEISTIEGLICFLGRVNANPIMALNKECLIRHGTNPANCSLDGIIIDNLSYLNTSDDFKSFNILKNMISNIQKAFGCWYISTSLDLEFSQGIEHSFYPKPIAPYTNFTAFPSNYLNDINIVMIRDSATHSKVIKK</sequence>
<reference evidence="1 2" key="1">
    <citation type="submission" date="2020-11" db="EMBL/GenBank/DDBJ databases">
        <title>Kefir isolates.</title>
        <authorList>
            <person name="Marcisauskas S."/>
            <person name="Kim Y."/>
            <person name="Blasche S."/>
        </authorList>
    </citation>
    <scope>NUCLEOTIDE SEQUENCE [LARGE SCALE GENOMIC DNA]</scope>
    <source>
        <strain evidence="1 2">OG2</strain>
    </source>
</reference>
<dbReference type="InterPro" id="IPR027417">
    <property type="entry name" value="P-loop_NTPase"/>
</dbReference>
<dbReference type="GO" id="GO:0097196">
    <property type="term" value="C:Shu complex"/>
    <property type="evidence" value="ECO:0007669"/>
    <property type="project" value="InterPro"/>
</dbReference>
<comment type="caution">
    <text evidence="1">The sequence shown here is derived from an EMBL/GenBank/DDBJ whole genome shotgun (WGS) entry which is preliminary data.</text>
</comment>
<dbReference type="AlphaFoldDB" id="A0A9P6WEU5"/>
<evidence type="ECO:0000313" key="1">
    <source>
        <dbReference type="EMBL" id="KAG0672399.1"/>
    </source>
</evidence>
<protein>
    <submittedName>
        <fullName evidence="1">Uncharacterized protein</fullName>
    </submittedName>
</protein>
<proteinExistence type="predicted"/>
<dbReference type="EMBL" id="PUHR01000003">
    <property type="protein sequence ID" value="KAG0672399.1"/>
    <property type="molecule type" value="Genomic_DNA"/>
</dbReference>
<dbReference type="InterPro" id="IPR031779">
    <property type="entry name" value="Psy3"/>
</dbReference>
<dbReference type="Gene3D" id="3.40.50.300">
    <property type="entry name" value="P-loop containing nucleotide triphosphate hydrolases"/>
    <property type="match status" value="1"/>
</dbReference>
<keyword evidence="2" id="KW-1185">Reference proteome</keyword>
<organism evidence="1 2">
    <name type="scientific">Maudiozyma exigua</name>
    <name type="common">Yeast</name>
    <name type="synonym">Kazachstania exigua</name>
    <dbReference type="NCBI Taxonomy" id="34358"/>
    <lineage>
        <taxon>Eukaryota</taxon>
        <taxon>Fungi</taxon>
        <taxon>Dikarya</taxon>
        <taxon>Ascomycota</taxon>
        <taxon>Saccharomycotina</taxon>
        <taxon>Saccharomycetes</taxon>
        <taxon>Saccharomycetales</taxon>
        <taxon>Saccharomycetaceae</taxon>
        <taxon>Maudiozyma</taxon>
    </lineage>
</organism>
<dbReference type="GO" id="GO:0005634">
    <property type="term" value="C:nucleus"/>
    <property type="evidence" value="ECO:0007669"/>
    <property type="project" value="InterPro"/>
</dbReference>